<sequence>MSEDRIGYNAMVEEAMRSVVRKAVELAASEGLPAEHHFYITFRTDHPDTNLPDHLHKRYPREMTIVLQHQFWNLSIDDEALEVDLSFNQKLERLRVPLDALITFADPSVNFGLQFHPSTPEDEEDDILEISDDETVDTSGDLAEAADDASDPDGKGPDGDNVVTLDAFRKK</sequence>
<evidence type="ECO:0000313" key="2">
    <source>
        <dbReference type="EMBL" id="RVU38564.1"/>
    </source>
</evidence>
<evidence type="ECO:0008006" key="4">
    <source>
        <dbReference type="Google" id="ProtNLM"/>
    </source>
</evidence>
<evidence type="ECO:0000313" key="3">
    <source>
        <dbReference type="Proteomes" id="UP000287447"/>
    </source>
</evidence>
<name>A0A437QVL4_9PROT</name>
<comment type="caution">
    <text evidence="2">The sequence shown here is derived from an EMBL/GenBank/DDBJ whole genome shotgun (WGS) entry which is preliminary data.</text>
</comment>
<organism evidence="2 3">
    <name type="scientific">Hwanghaeella grinnelliae</name>
    <dbReference type="NCBI Taxonomy" id="2500179"/>
    <lineage>
        <taxon>Bacteria</taxon>
        <taxon>Pseudomonadati</taxon>
        <taxon>Pseudomonadota</taxon>
        <taxon>Alphaproteobacteria</taxon>
        <taxon>Rhodospirillales</taxon>
        <taxon>Rhodospirillaceae</taxon>
        <taxon>Hwanghaeella</taxon>
    </lineage>
</organism>
<dbReference type="InterPro" id="IPR007481">
    <property type="entry name" value="SspB"/>
</dbReference>
<evidence type="ECO:0000256" key="1">
    <source>
        <dbReference type="SAM" id="MobiDB-lite"/>
    </source>
</evidence>
<dbReference type="EMBL" id="SADE01000001">
    <property type="protein sequence ID" value="RVU38564.1"/>
    <property type="molecule type" value="Genomic_DNA"/>
</dbReference>
<feature type="region of interest" description="Disordered" evidence="1">
    <location>
        <begin position="117"/>
        <end position="171"/>
    </location>
</feature>
<proteinExistence type="predicted"/>
<gene>
    <name evidence="2" type="ORF">EOI86_04585</name>
</gene>
<dbReference type="Pfam" id="PF04386">
    <property type="entry name" value="SspB"/>
    <property type="match status" value="1"/>
</dbReference>
<reference evidence="3" key="1">
    <citation type="submission" date="2019-01" db="EMBL/GenBank/DDBJ databases">
        <title>Gri0909 isolated from a small marine red alga.</title>
        <authorList>
            <person name="Kim J."/>
            <person name="Jeong S.E."/>
            <person name="Jeon C.O."/>
        </authorList>
    </citation>
    <scope>NUCLEOTIDE SEQUENCE [LARGE SCALE GENOMIC DNA]</scope>
    <source>
        <strain evidence="3">Gri0909</strain>
    </source>
</reference>
<dbReference type="Proteomes" id="UP000287447">
    <property type="component" value="Unassembled WGS sequence"/>
</dbReference>
<dbReference type="RefSeq" id="WP_127763936.1">
    <property type="nucleotide sequence ID" value="NZ_SADE01000001.1"/>
</dbReference>
<accession>A0A437QVL4</accession>
<dbReference type="SUPFAM" id="SSF101738">
    <property type="entry name" value="SspB-like"/>
    <property type="match status" value="1"/>
</dbReference>
<dbReference type="OrthoDB" id="9800412at2"/>
<protein>
    <recommendedName>
        <fullName evidence="4">Stringent starvation protein B</fullName>
    </recommendedName>
</protein>
<feature type="compositionally biased region" description="Acidic residues" evidence="1">
    <location>
        <begin position="120"/>
        <end position="136"/>
    </location>
</feature>
<dbReference type="AlphaFoldDB" id="A0A437QVL4"/>
<keyword evidence="3" id="KW-1185">Reference proteome</keyword>
<dbReference type="InterPro" id="IPR036760">
    <property type="entry name" value="SspB-like_sf"/>
</dbReference>
<dbReference type="Gene3D" id="2.30.30.220">
    <property type="entry name" value="SspB-like"/>
    <property type="match status" value="1"/>
</dbReference>